<dbReference type="EMBL" id="FQVT01000006">
    <property type="protein sequence ID" value="SHG20075.1"/>
    <property type="molecule type" value="Genomic_DNA"/>
</dbReference>
<dbReference type="AlphaFoldDB" id="A0A1M5HVT3"/>
<dbReference type="Gene3D" id="3.40.50.150">
    <property type="entry name" value="Vaccinia Virus protein VP39"/>
    <property type="match status" value="1"/>
</dbReference>
<comment type="similarity">
    <text evidence="1">Belongs to the methyltransferase superfamily.</text>
</comment>
<gene>
    <name evidence="5" type="ORF">SAMN05444483_10621</name>
</gene>
<dbReference type="InterPro" id="IPR029063">
    <property type="entry name" value="SAM-dependent_MTases_sf"/>
</dbReference>
<dbReference type="OrthoDB" id="9797252at2"/>
<name>A0A1M5HVT3_SALEC</name>
<dbReference type="STRING" id="1073325.SAMN05444483_10621"/>
<protein>
    <submittedName>
        <fullName evidence="5">Methyltransferase domain-containing protein</fullName>
    </submittedName>
</protein>
<keyword evidence="2 5" id="KW-0489">Methyltransferase</keyword>
<dbReference type="SUPFAM" id="SSF53335">
    <property type="entry name" value="S-adenosyl-L-methionine-dependent methyltransferases"/>
    <property type="match status" value="1"/>
</dbReference>
<dbReference type="PANTHER" id="PTHR44942:SF4">
    <property type="entry name" value="METHYLTRANSFERASE TYPE 11 DOMAIN-CONTAINING PROTEIN"/>
    <property type="match status" value="1"/>
</dbReference>
<dbReference type="Pfam" id="PF08241">
    <property type="entry name" value="Methyltransf_11"/>
    <property type="match status" value="1"/>
</dbReference>
<dbReference type="RefSeq" id="WP_072879635.1">
    <property type="nucleotide sequence ID" value="NZ_FQVT01000006.1"/>
</dbReference>
<evidence type="ECO:0000256" key="3">
    <source>
        <dbReference type="ARBA" id="ARBA00022679"/>
    </source>
</evidence>
<evidence type="ECO:0000259" key="4">
    <source>
        <dbReference type="Pfam" id="PF08241"/>
    </source>
</evidence>
<accession>A0A1M5HVT3</accession>
<feature type="domain" description="Methyltransferase type 11" evidence="4">
    <location>
        <begin position="39"/>
        <end position="126"/>
    </location>
</feature>
<dbReference type="GO" id="GO:0008757">
    <property type="term" value="F:S-adenosylmethionine-dependent methyltransferase activity"/>
    <property type="evidence" value="ECO:0007669"/>
    <property type="project" value="InterPro"/>
</dbReference>
<sequence length="244" mass="28440">MKDNFSTKSADYAKFRPTYPKELYEFIKRNLEVTNSAWDCGTGNGQVARELAEFFSRVEATDISVQQLKNAIKKPNITYSRQPAEKTNFPDNSFNLVTVAQAIHWFDFDSFYTEVNRVLKPGGFITIIGYSLFKSTAQTDAVIASFYKDIIGPWWDEERRYLDEHYKNLTFPFNELEAPGFQKEYEWSFEQLIGYLKTWSAVKHYENAKGINPVELIKTELKTAFGEKNKVVFPILFRMGRKKH</sequence>
<evidence type="ECO:0000313" key="6">
    <source>
        <dbReference type="Proteomes" id="UP000183945"/>
    </source>
</evidence>
<keyword evidence="6" id="KW-1185">Reference proteome</keyword>
<dbReference type="CDD" id="cd02440">
    <property type="entry name" value="AdoMet_MTases"/>
    <property type="match status" value="1"/>
</dbReference>
<dbReference type="InterPro" id="IPR051052">
    <property type="entry name" value="Diverse_substrate_MTase"/>
</dbReference>
<dbReference type="PANTHER" id="PTHR44942">
    <property type="entry name" value="METHYLTRANSF_11 DOMAIN-CONTAINING PROTEIN"/>
    <property type="match status" value="1"/>
</dbReference>
<keyword evidence="3 5" id="KW-0808">Transferase</keyword>
<dbReference type="Proteomes" id="UP000183945">
    <property type="component" value="Unassembled WGS sequence"/>
</dbReference>
<proteinExistence type="inferred from homology"/>
<organism evidence="5 6">
    <name type="scientific">Salegentibacter echinorum</name>
    <dbReference type="NCBI Taxonomy" id="1073325"/>
    <lineage>
        <taxon>Bacteria</taxon>
        <taxon>Pseudomonadati</taxon>
        <taxon>Bacteroidota</taxon>
        <taxon>Flavobacteriia</taxon>
        <taxon>Flavobacteriales</taxon>
        <taxon>Flavobacteriaceae</taxon>
        <taxon>Salegentibacter</taxon>
    </lineage>
</organism>
<evidence type="ECO:0000313" key="5">
    <source>
        <dbReference type="EMBL" id="SHG20075.1"/>
    </source>
</evidence>
<dbReference type="InterPro" id="IPR013216">
    <property type="entry name" value="Methyltransf_11"/>
</dbReference>
<evidence type="ECO:0000256" key="1">
    <source>
        <dbReference type="ARBA" id="ARBA00008361"/>
    </source>
</evidence>
<reference evidence="6" key="1">
    <citation type="submission" date="2016-11" db="EMBL/GenBank/DDBJ databases">
        <authorList>
            <person name="Varghese N."/>
            <person name="Submissions S."/>
        </authorList>
    </citation>
    <scope>NUCLEOTIDE SEQUENCE [LARGE SCALE GENOMIC DNA]</scope>
    <source>
        <strain evidence="6">DSM 24579</strain>
    </source>
</reference>
<dbReference type="GO" id="GO:0032259">
    <property type="term" value="P:methylation"/>
    <property type="evidence" value="ECO:0007669"/>
    <property type="project" value="UniProtKB-KW"/>
</dbReference>
<evidence type="ECO:0000256" key="2">
    <source>
        <dbReference type="ARBA" id="ARBA00022603"/>
    </source>
</evidence>